<dbReference type="Proteomes" id="UP001652264">
    <property type="component" value="Unassembled WGS sequence"/>
</dbReference>
<dbReference type="Gene3D" id="3.30.450.40">
    <property type="match status" value="1"/>
</dbReference>
<dbReference type="RefSeq" id="WP_141859561.1">
    <property type="nucleotide sequence ID" value="NZ_BMNV01000022.1"/>
</dbReference>
<comment type="caution">
    <text evidence="4">The sequence shown here is derived from an EMBL/GenBank/DDBJ whole genome shotgun (WGS) entry which is preliminary data.</text>
</comment>
<evidence type="ECO:0000313" key="4">
    <source>
        <dbReference type="EMBL" id="MCS6524281.1"/>
    </source>
</evidence>
<organism evidence="4 5">
    <name type="scientific">Curtobacterium citreum</name>
    <dbReference type="NCBI Taxonomy" id="2036"/>
    <lineage>
        <taxon>Bacteria</taxon>
        <taxon>Bacillati</taxon>
        <taxon>Actinomycetota</taxon>
        <taxon>Actinomycetes</taxon>
        <taxon>Micrococcales</taxon>
        <taxon>Microbacteriaceae</taxon>
        <taxon>Curtobacterium</taxon>
    </lineage>
</organism>
<feature type="domain" description="ANTAR" evidence="3">
    <location>
        <begin position="139"/>
        <end position="205"/>
    </location>
</feature>
<gene>
    <name evidence="4" type="ORF">NYQ28_17065</name>
</gene>
<accession>A0ABT2HM03</accession>
<name>A0ABT2HM03_9MICO</name>
<dbReference type="Gene3D" id="1.10.10.10">
    <property type="entry name" value="Winged helix-like DNA-binding domain superfamily/Winged helix DNA-binding domain"/>
    <property type="match status" value="1"/>
</dbReference>
<keyword evidence="1" id="KW-0805">Transcription regulation</keyword>
<evidence type="ECO:0000259" key="3">
    <source>
        <dbReference type="SMART" id="SM01012"/>
    </source>
</evidence>
<evidence type="ECO:0000256" key="1">
    <source>
        <dbReference type="ARBA" id="ARBA00023015"/>
    </source>
</evidence>
<reference evidence="4 5" key="1">
    <citation type="submission" date="2022-08" db="EMBL/GenBank/DDBJ databases">
        <title>Taxonomy of Curtobacterium flaccumfaciens.</title>
        <authorList>
            <person name="Osdaghi E."/>
            <person name="Taghavi S.M."/>
            <person name="Hamidizade M."/>
            <person name="Abachi H."/>
            <person name="Fazliarab A."/>
            <person name="Baeyen S."/>
            <person name="Portier P."/>
            <person name="Van Vaerenbergh J."/>
            <person name="Jacques M.-A."/>
        </authorList>
    </citation>
    <scope>NUCLEOTIDE SEQUENCE [LARGE SCALE GENOMIC DNA]</scope>
    <source>
        <strain evidence="4 5">LMG8786T</strain>
    </source>
</reference>
<keyword evidence="2" id="KW-0804">Transcription</keyword>
<dbReference type="InterPro" id="IPR036388">
    <property type="entry name" value="WH-like_DNA-bd_sf"/>
</dbReference>
<sequence>MTHTADDLAAPYTVLPVDGVAISTLASPLGAETVAASNAFAARLDEIQLDLGEGPIWQAVRDRHPVLRPELGATGPDEWPTALAALRAAGTGAVYAFPMHVGTLTVGTVGLYATLGSTLSTADAPGIEGLAGRTARLVLARGLQRAVDERPGEWSSGPWSRREVHQAAGMVAAQTGTTPDDALLLLRASAFASGQSVLQVSARVLEREIDFGDPSGTDAPGRNTP</sequence>
<keyword evidence="5" id="KW-1185">Reference proteome</keyword>
<dbReference type="GeneID" id="95322441"/>
<dbReference type="EMBL" id="JANVAD010000014">
    <property type="protein sequence ID" value="MCS6524281.1"/>
    <property type="molecule type" value="Genomic_DNA"/>
</dbReference>
<evidence type="ECO:0000313" key="5">
    <source>
        <dbReference type="Proteomes" id="UP001652264"/>
    </source>
</evidence>
<dbReference type="SMART" id="SM01012">
    <property type="entry name" value="ANTAR"/>
    <property type="match status" value="1"/>
</dbReference>
<dbReference type="InterPro" id="IPR029016">
    <property type="entry name" value="GAF-like_dom_sf"/>
</dbReference>
<protein>
    <submittedName>
        <fullName evidence="4">GAF and ANTAR domain-containing protein</fullName>
    </submittedName>
</protein>
<proteinExistence type="predicted"/>
<evidence type="ECO:0000256" key="2">
    <source>
        <dbReference type="ARBA" id="ARBA00023163"/>
    </source>
</evidence>
<dbReference type="InterPro" id="IPR005561">
    <property type="entry name" value="ANTAR"/>
</dbReference>
<dbReference type="SUPFAM" id="SSF55781">
    <property type="entry name" value="GAF domain-like"/>
    <property type="match status" value="1"/>
</dbReference>